<keyword evidence="3" id="KW-1185">Reference proteome</keyword>
<dbReference type="InterPro" id="IPR012901">
    <property type="entry name" value="CARME"/>
</dbReference>
<keyword evidence="1" id="KW-0732">Signal</keyword>
<dbReference type="OrthoDB" id="978at2759"/>
<protein>
    <submittedName>
        <fullName evidence="2">N2227-like protein-domain-containing protein</fullName>
    </submittedName>
</protein>
<dbReference type="GO" id="GO:0008757">
    <property type="term" value="F:S-adenosylmethionine-dependent methyltransferase activity"/>
    <property type="evidence" value="ECO:0007669"/>
    <property type="project" value="InterPro"/>
</dbReference>
<proteinExistence type="predicted"/>
<name>A0A6A5QB66_AMPQU</name>
<evidence type="ECO:0000313" key="2">
    <source>
        <dbReference type="EMBL" id="KAF1912068.1"/>
    </source>
</evidence>
<dbReference type="EMBL" id="ML979141">
    <property type="protein sequence ID" value="KAF1912068.1"/>
    <property type="molecule type" value="Genomic_DNA"/>
</dbReference>
<dbReference type="Pfam" id="PF07942">
    <property type="entry name" value="CARME"/>
    <property type="match status" value="1"/>
</dbReference>
<feature type="chain" id="PRO_5025397146" evidence="1">
    <location>
        <begin position="17"/>
        <end position="441"/>
    </location>
</feature>
<evidence type="ECO:0000256" key="1">
    <source>
        <dbReference type="SAM" id="SignalP"/>
    </source>
</evidence>
<dbReference type="AlphaFoldDB" id="A0A6A5QB66"/>
<dbReference type="PANTHER" id="PTHR12303">
    <property type="entry name" value="CARNOSINE N-METHYLTRANSFERASE"/>
    <property type="match status" value="1"/>
</dbReference>
<organism evidence="2 3">
    <name type="scientific">Ampelomyces quisqualis</name>
    <name type="common">Powdery mildew agent</name>
    <dbReference type="NCBI Taxonomy" id="50730"/>
    <lineage>
        <taxon>Eukaryota</taxon>
        <taxon>Fungi</taxon>
        <taxon>Dikarya</taxon>
        <taxon>Ascomycota</taxon>
        <taxon>Pezizomycotina</taxon>
        <taxon>Dothideomycetes</taxon>
        <taxon>Pleosporomycetidae</taxon>
        <taxon>Pleosporales</taxon>
        <taxon>Pleosporineae</taxon>
        <taxon>Phaeosphaeriaceae</taxon>
        <taxon>Ampelomyces</taxon>
    </lineage>
</organism>
<dbReference type="Gene3D" id="3.40.50.150">
    <property type="entry name" value="Vaccinia Virus protein VP39"/>
    <property type="match status" value="1"/>
</dbReference>
<feature type="signal peptide" evidence="1">
    <location>
        <begin position="1"/>
        <end position="16"/>
    </location>
</feature>
<dbReference type="Proteomes" id="UP000800096">
    <property type="component" value="Unassembled WGS sequence"/>
</dbReference>
<dbReference type="SMART" id="SM01296">
    <property type="entry name" value="N2227"/>
    <property type="match status" value="1"/>
</dbReference>
<dbReference type="InterPro" id="IPR029063">
    <property type="entry name" value="SAM-dependent_MTases_sf"/>
</dbReference>
<gene>
    <name evidence="2" type="ORF">BDU57DRAFT_590546</name>
</gene>
<dbReference type="SUPFAM" id="SSF53335">
    <property type="entry name" value="S-adenosyl-L-methionine-dependent methyltransferases"/>
    <property type="match status" value="1"/>
</dbReference>
<accession>A0A6A5QB66</accession>
<sequence>MKLFLVLAGACTIVQAAGDSPSLTLEDLAQTLEPFHIQDGLSVAQDPMQMGAMPPSNAAQSPRHRHEKAHLMKRMDRKSGKWGSSHPRYRLLEALTAYTKYRDSNMAELDRWRGLYKNVGKQQKKTLEKVVNYNQKLYDVEELIYENLMVCRSIVSNAMQFYGITQQELDDYITEAEKSGRAPDRISVSQTLKHYVRDWADEGSKERNDAFPCILSTLSALKTGQREGRPLKVLLPGSGLGRLSHDVAKLGDFEVTINEWSMYMNVAYRFLENSTTPNSFAFHPFIDGMSHHVSTSDMLRKVTAPNVSPNPTVLLVEGDFNNAFNDQGGYYDVIVTHYFIDTARNLMSYFDTIQFLLKSGGKWMNFGPLLYGTAPFVQLSLDEIIAVVEEMGFAFEDIGDICGDLTFKDKKVRSIESEYGFNSKALTKNAYAAQVWVATKQ</sequence>
<dbReference type="PANTHER" id="PTHR12303:SF13">
    <property type="match status" value="1"/>
</dbReference>
<reference evidence="2" key="1">
    <citation type="journal article" date="2020" name="Stud. Mycol.">
        <title>101 Dothideomycetes genomes: a test case for predicting lifestyles and emergence of pathogens.</title>
        <authorList>
            <person name="Haridas S."/>
            <person name="Albert R."/>
            <person name="Binder M."/>
            <person name="Bloem J."/>
            <person name="Labutti K."/>
            <person name="Salamov A."/>
            <person name="Andreopoulos B."/>
            <person name="Baker S."/>
            <person name="Barry K."/>
            <person name="Bills G."/>
            <person name="Bluhm B."/>
            <person name="Cannon C."/>
            <person name="Castanera R."/>
            <person name="Culley D."/>
            <person name="Daum C."/>
            <person name="Ezra D."/>
            <person name="Gonzalez J."/>
            <person name="Henrissat B."/>
            <person name="Kuo A."/>
            <person name="Liang C."/>
            <person name="Lipzen A."/>
            <person name="Lutzoni F."/>
            <person name="Magnuson J."/>
            <person name="Mondo S."/>
            <person name="Nolan M."/>
            <person name="Ohm R."/>
            <person name="Pangilinan J."/>
            <person name="Park H.-J."/>
            <person name="Ramirez L."/>
            <person name="Alfaro M."/>
            <person name="Sun H."/>
            <person name="Tritt A."/>
            <person name="Yoshinaga Y."/>
            <person name="Zwiers L.-H."/>
            <person name="Turgeon B."/>
            <person name="Goodwin S."/>
            <person name="Spatafora J."/>
            <person name="Crous P."/>
            <person name="Grigoriev I."/>
        </authorList>
    </citation>
    <scope>NUCLEOTIDE SEQUENCE</scope>
    <source>
        <strain evidence="2">HMLAC05119</strain>
    </source>
</reference>
<evidence type="ECO:0000313" key="3">
    <source>
        <dbReference type="Proteomes" id="UP000800096"/>
    </source>
</evidence>